<evidence type="ECO:0000313" key="2">
    <source>
        <dbReference type="Proteomes" id="UP000279236"/>
    </source>
</evidence>
<sequence length="305" mass="34720">MSTCRPSWIKRLLATARAGNCKVFYNQRLICPLHLGGLSRLVRLRVKLNDAAMNSDIEDVSPYRDVLWLYQRSDDDSGLLKGGCYVLSPDDVPAATKNAIRKNGYTSSRTDTLLRLYGGMTTWLGRREEQWLEGKTTNHHRGSCIPSNEWNWVPVFVTEGDDPAYAFGATENHFLEVAINSIFECTNRKKGSLNFPVDGYIIERIVHSKIALTWIGAWESLLEMDPEAHWPPRADIAGYILLLKPLYPDRIPTSSVEVFERLLTGRATAELRQLLNVPHLYKAVANRTHAFTWRSDQVARLQVQY</sequence>
<name>A0A427XDW0_9TREE</name>
<proteinExistence type="predicted"/>
<comment type="caution">
    <text evidence="1">The sequence shown here is derived from an EMBL/GenBank/DDBJ whole genome shotgun (WGS) entry which is preliminary data.</text>
</comment>
<dbReference type="GeneID" id="39588273"/>
<evidence type="ECO:0000313" key="1">
    <source>
        <dbReference type="EMBL" id="RSH77101.1"/>
    </source>
</evidence>
<reference evidence="1 2" key="1">
    <citation type="submission" date="2018-11" db="EMBL/GenBank/DDBJ databases">
        <title>Genome sequence of Apiotrichum porosum DSM 27194.</title>
        <authorList>
            <person name="Aliyu H."/>
            <person name="Gorte O."/>
            <person name="Ochsenreither K."/>
        </authorList>
    </citation>
    <scope>NUCLEOTIDE SEQUENCE [LARGE SCALE GENOMIC DNA]</scope>
    <source>
        <strain evidence="1 2">DSM 27194</strain>
    </source>
</reference>
<gene>
    <name evidence="1" type="ORF">EHS24_003730</name>
</gene>
<dbReference type="EMBL" id="RSCE01000018">
    <property type="protein sequence ID" value="RSH77101.1"/>
    <property type="molecule type" value="Genomic_DNA"/>
</dbReference>
<accession>A0A427XDW0</accession>
<dbReference type="AlphaFoldDB" id="A0A427XDW0"/>
<dbReference type="Proteomes" id="UP000279236">
    <property type="component" value="Unassembled WGS sequence"/>
</dbReference>
<protein>
    <submittedName>
        <fullName evidence="1">Uncharacterized protein</fullName>
    </submittedName>
</protein>
<dbReference type="RefSeq" id="XP_028472248.1">
    <property type="nucleotide sequence ID" value="XM_028619379.1"/>
</dbReference>
<organism evidence="1 2">
    <name type="scientific">Apiotrichum porosum</name>
    <dbReference type="NCBI Taxonomy" id="105984"/>
    <lineage>
        <taxon>Eukaryota</taxon>
        <taxon>Fungi</taxon>
        <taxon>Dikarya</taxon>
        <taxon>Basidiomycota</taxon>
        <taxon>Agaricomycotina</taxon>
        <taxon>Tremellomycetes</taxon>
        <taxon>Trichosporonales</taxon>
        <taxon>Trichosporonaceae</taxon>
        <taxon>Apiotrichum</taxon>
    </lineage>
</organism>
<keyword evidence="2" id="KW-1185">Reference proteome</keyword>